<feature type="domain" description="ABC transmembrane type-1" evidence="9">
    <location>
        <begin position="117"/>
        <end position="331"/>
    </location>
</feature>
<dbReference type="EMBL" id="UIXM01000044">
    <property type="protein sequence ID" value="SVS29934.1"/>
    <property type="molecule type" value="Genomic_DNA"/>
</dbReference>
<dbReference type="EMBL" id="UGLC01000002">
    <property type="protein sequence ID" value="STT56541.1"/>
    <property type="molecule type" value="Genomic_DNA"/>
</dbReference>
<reference evidence="15 16" key="1">
    <citation type="submission" date="2018-06" db="EMBL/GenBank/DDBJ databases">
        <authorList>
            <consortium name="Pathogen Informatics"/>
            <person name="Doyle S."/>
        </authorList>
    </citation>
    <scope>NUCLEOTIDE SEQUENCE [LARGE SCALE GENOMIC DNA]</scope>
    <source>
        <strain evidence="12 15">NCTC8849</strain>
        <strain evidence="11 16">NCTC9637</strain>
    </source>
</reference>
<evidence type="ECO:0000313" key="14">
    <source>
        <dbReference type="Proteomes" id="UP000077826"/>
    </source>
</evidence>
<evidence type="ECO:0000313" key="12">
    <source>
        <dbReference type="EMBL" id="STT56541.1"/>
    </source>
</evidence>
<comment type="subcellular location">
    <subcellularLocation>
        <location evidence="1">Cell inner membrane</location>
        <topology evidence="1">Multi-pass membrane protein</topology>
    </subcellularLocation>
    <subcellularLocation>
        <location evidence="8">Cell membrane</location>
        <topology evidence="8">Multi-pass membrane protein</topology>
    </subcellularLocation>
</comment>
<dbReference type="CDD" id="cd06261">
    <property type="entry name" value="TM_PBP2"/>
    <property type="match status" value="1"/>
</dbReference>
<feature type="transmembrane region" description="Helical" evidence="8">
    <location>
        <begin position="204"/>
        <end position="225"/>
    </location>
</feature>
<evidence type="ECO:0000313" key="16">
    <source>
        <dbReference type="Proteomes" id="UP000255099"/>
    </source>
</evidence>
<protein>
    <submittedName>
        <fullName evidence="11">Peptide ABC transporter permease</fullName>
    </submittedName>
</protein>
<feature type="transmembrane region" description="Helical" evidence="8">
    <location>
        <begin position="21"/>
        <end position="46"/>
    </location>
</feature>
<evidence type="ECO:0000256" key="7">
    <source>
        <dbReference type="ARBA" id="ARBA00023136"/>
    </source>
</evidence>
<dbReference type="InterPro" id="IPR045621">
    <property type="entry name" value="BPD_transp_1_N"/>
</dbReference>
<dbReference type="InterPro" id="IPR000515">
    <property type="entry name" value="MetI-like"/>
</dbReference>
<dbReference type="PANTHER" id="PTHR30465">
    <property type="entry name" value="INNER MEMBRANE ABC TRANSPORTER"/>
    <property type="match status" value="1"/>
</dbReference>
<dbReference type="Pfam" id="PF00528">
    <property type="entry name" value="BPD_transp_1"/>
    <property type="match status" value="1"/>
</dbReference>
<evidence type="ECO:0000256" key="1">
    <source>
        <dbReference type="ARBA" id="ARBA00004429"/>
    </source>
</evidence>
<evidence type="ECO:0000256" key="6">
    <source>
        <dbReference type="ARBA" id="ARBA00022989"/>
    </source>
</evidence>
<dbReference type="Gene3D" id="1.10.3720.10">
    <property type="entry name" value="MetI-like"/>
    <property type="match status" value="1"/>
</dbReference>
<dbReference type="GO" id="GO:0055085">
    <property type="term" value="P:transmembrane transport"/>
    <property type="evidence" value="ECO:0007669"/>
    <property type="project" value="InterPro"/>
</dbReference>
<dbReference type="PROSITE" id="PS50928">
    <property type="entry name" value="ABC_TM1"/>
    <property type="match status" value="1"/>
</dbReference>
<dbReference type="EMBL" id="UGLB01000003">
    <property type="protein sequence ID" value="STT46568.1"/>
    <property type="molecule type" value="Genomic_DNA"/>
</dbReference>
<keyword evidence="3" id="KW-1003">Cell membrane</keyword>
<evidence type="ECO:0000256" key="3">
    <source>
        <dbReference type="ARBA" id="ARBA00022475"/>
    </source>
</evidence>
<feature type="transmembrane region" description="Helical" evidence="8">
    <location>
        <begin position="159"/>
        <end position="184"/>
    </location>
</feature>
<keyword evidence="4" id="KW-0997">Cell inner membrane</keyword>
<evidence type="ECO:0000313" key="13">
    <source>
        <dbReference type="EMBL" id="SVS29934.1"/>
    </source>
</evidence>
<reference evidence="13 17" key="2">
    <citation type="submission" date="2018-08" db="EMBL/GenBank/DDBJ databases">
        <authorList>
            <consortium name="Pathogen Informatics"/>
        </authorList>
    </citation>
    <scope>NUCLEOTIDE SEQUENCE [LARGE SCALE GENOMIC DNA]</scope>
    <source>
        <strain evidence="13 17">EuSCAPE_GR114</strain>
        <strain evidence="10">K480</strain>
        <strain evidence="14">k480</strain>
    </source>
</reference>
<feature type="transmembrane region" description="Helical" evidence="8">
    <location>
        <begin position="117"/>
        <end position="138"/>
    </location>
</feature>
<keyword evidence="6 8" id="KW-1133">Transmembrane helix</keyword>
<evidence type="ECO:0000313" key="15">
    <source>
        <dbReference type="Proteomes" id="UP000254799"/>
    </source>
</evidence>
<evidence type="ECO:0000313" key="11">
    <source>
        <dbReference type="EMBL" id="STT46568.1"/>
    </source>
</evidence>
<dbReference type="Proteomes" id="UP000077826">
    <property type="component" value="Unassembled WGS sequence"/>
</dbReference>
<dbReference type="Proteomes" id="UP000259497">
    <property type="component" value="Unassembled WGS sequence"/>
</dbReference>
<keyword evidence="2 8" id="KW-0813">Transport</keyword>
<dbReference type="AlphaFoldDB" id="A0A383PBH0"/>
<gene>
    <name evidence="11" type="primary">gsiC_2</name>
    <name evidence="10" type="synonym">gsiC_3</name>
    <name evidence="13" type="synonym">gsiC_5</name>
    <name evidence="12" type="ORF">NCTC8849_05198</name>
    <name evidence="11" type="ORF">NCTC9637_01447</name>
    <name evidence="10" type="ORF">SAMEA2273558_02225</name>
    <name evidence="13" type="ORF">SAMEA3649733_05695</name>
</gene>
<accession>A0A383PBH0</accession>
<dbReference type="GO" id="GO:0005886">
    <property type="term" value="C:plasma membrane"/>
    <property type="evidence" value="ECO:0007669"/>
    <property type="project" value="UniProtKB-SubCell"/>
</dbReference>
<feature type="transmembrane region" description="Helical" evidence="8">
    <location>
        <begin position="308"/>
        <end position="332"/>
    </location>
</feature>
<comment type="similarity">
    <text evidence="8">Belongs to the binding-protein-dependent transport system permease family.</text>
</comment>
<proteinExistence type="inferred from homology"/>
<evidence type="ECO:0000256" key="2">
    <source>
        <dbReference type="ARBA" id="ARBA00022448"/>
    </source>
</evidence>
<dbReference type="Proteomes" id="UP000254799">
    <property type="component" value="Unassembled WGS sequence"/>
</dbReference>
<evidence type="ECO:0000256" key="5">
    <source>
        <dbReference type="ARBA" id="ARBA00022692"/>
    </source>
</evidence>
<name>A0A383PBH0_KLEPN</name>
<keyword evidence="5 8" id="KW-0812">Transmembrane</keyword>
<evidence type="ECO:0000256" key="8">
    <source>
        <dbReference type="RuleBase" id="RU363032"/>
    </source>
</evidence>
<dbReference type="InterPro" id="IPR035906">
    <property type="entry name" value="MetI-like_sf"/>
</dbReference>
<dbReference type="Pfam" id="PF19300">
    <property type="entry name" value="BPD_transp_1_N"/>
    <property type="match status" value="1"/>
</dbReference>
<keyword evidence="7 8" id="KW-0472">Membrane</keyword>
<evidence type="ECO:0000313" key="17">
    <source>
        <dbReference type="Proteomes" id="UP000259497"/>
    </source>
</evidence>
<evidence type="ECO:0000259" key="9">
    <source>
        <dbReference type="PROSITE" id="PS50928"/>
    </source>
</evidence>
<evidence type="ECO:0000313" key="10">
    <source>
        <dbReference type="EMBL" id="SBH14021.1"/>
    </source>
</evidence>
<organism evidence="11 16">
    <name type="scientific">Klebsiella pneumoniae</name>
    <dbReference type="NCBI Taxonomy" id="573"/>
    <lineage>
        <taxon>Bacteria</taxon>
        <taxon>Pseudomonadati</taxon>
        <taxon>Pseudomonadota</taxon>
        <taxon>Gammaproteobacteria</taxon>
        <taxon>Enterobacterales</taxon>
        <taxon>Enterobacteriaceae</taxon>
        <taxon>Klebsiella/Raoultella group</taxon>
        <taxon>Klebsiella</taxon>
        <taxon>Klebsiella pneumoniae complex</taxon>
    </lineage>
</organism>
<evidence type="ECO:0000256" key="4">
    <source>
        <dbReference type="ARBA" id="ARBA00022519"/>
    </source>
</evidence>
<dbReference type="PANTHER" id="PTHR30465:SF0">
    <property type="entry name" value="OLIGOPEPTIDE TRANSPORT SYSTEM PERMEASE PROTEIN APPB"/>
    <property type="match status" value="1"/>
</dbReference>
<dbReference type="Proteomes" id="UP000255099">
    <property type="component" value="Unassembled WGS sequence"/>
</dbReference>
<dbReference type="SUPFAM" id="SSF161098">
    <property type="entry name" value="MetI-like"/>
    <property type="match status" value="1"/>
</dbReference>
<sequence>MDVPVKHFLMTRLNLTRSYGPGPVLIAVFRLAILLILVSAGTFTLLSFSPVDPIRAYIGNDLLHVPPQQYPLIAARWGLDQPLWLRFWHWFSQVIQGDLGYSMIYNAPVAQVIGERFALSFILLASAWLLSGLLGIMLGLTAGRYLHRWPDRLICRISYLLSSLPTFWVGLLLLAIFAVHWQWFPVCCAWAPGQNADNASLGERLHHVILPMVALSLTGIGQIALHTREKVAETMRSDFVHYARAQGEKGWGLLRVQVLRHALTPALCLQFASVGELLGGSLLAEKVFAYPGLGQATIDAGLRGDIPLLMGIVLFSTVLVFCGNSFAAMLLARTNHILEPK</sequence>
<dbReference type="EMBL" id="FLDK01000005">
    <property type="protein sequence ID" value="SBH14021.1"/>
    <property type="molecule type" value="Genomic_DNA"/>
</dbReference>